<keyword evidence="2" id="KW-1185">Reference proteome</keyword>
<dbReference type="Proteomes" id="UP000035947">
    <property type="component" value="Unassembled WGS sequence"/>
</dbReference>
<evidence type="ECO:0000313" key="2">
    <source>
        <dbReference type="Proteomes" id="UP000035947"/>
    </source>
</evidence>
<dbReference type="EMBL" id="JXOD01000471">
    <property type="protein sequence ID" value="KMO09966.1"/>
    <property type="molecule type" value="Genomic_DNA"/>
</dbReference>
<protein>
    <submittedName>
        <fullName evidence="1">Cytoplasmic protein</fullName>
    </submittedName>
</protein>
<sequence>MAIVRLTPPEARRVALAAQGFHAARPATAGPRHLAATIDRLGLHQIDSVNVLVRAHYLPAFSRLGAYDTALLDR</sequence>
<organism evidence="1 2">
    <name type="scientific">Methylobacterium platani JCM 14648</name>
    <dbReference type="NCBI Taxonomy" id="1295136"/>
    <lineage>
        <taxon>Bacteria</taxon>
        <taxon>Pseudomonadati</taxon>
        <taxon>Pseudomonadota</taxon>
        <taxon>Alphaproteobacteria</taxon>
        <taxon>Hyphomicrobiales</taxon>
        <taxon>Methylobacteriaceae</taxon>
        <taxon>Methylobacterium</taxon>
    </lineage>
</organism>
<accession>A0ABR5GMY2</accession>
<name>A0ABR5GMY2_9HYPH</name>
<reference evidence="1 2" key="1">
    <citation type="submission" date="2015-01" db="EMBL/GenBank/DDBJ databases">
        <title>Genome sequencing of Methylobacterium platani JCM14648 type strain.</title>
        <authorList>
            <person name="Chaudhry V."/>
            <person name="Patil P.B."/>
        </authorList>
    </citation>
    <scope>NUCLEOTIDE SEQUENCE [LARGE SCALE GENOMIC DNA]</scope>
    <source>
        <strain evidence="1 2">JCM 14648</strain>
    </source>
</reference>
<gene>
    <name evidence="1" type="ORF">SQ03_31265</name>
</gene>
<feature type="non-terminal residue" evidence="1">
    <location>
        <position position="74"/>
    </location>
</feature>
<proteinExistence type="predicted"/>
<comment type="caution">
    <text evidence="1">The sequence shown here is derived from an EMBL/GenBank/DDBJ whole genome shotgun (WGS) entry which is preliminary data.</text>
</comment>
<dbReference type="PANTHER" id="PTHR30528">
    <property type="entry name" value="CYTOPLASMIC PROTEIN"/>
    <property type="match status" value="1"/>
</dbReference>
<evidence type="ECO:0000313" key="1">
    <source>
        <dbReference type="EMBL" id="KMO09966.1"/>
    </source>
</evidence>
<dbReference type="PANTHER" id="PTHR30528:SF0">
    <property type="entry name" value="CYTOPLASMIC PROTEIN"/>
    <property type="match status" value="1"/>
</dbReference>